<dbReference type="SUPFAM" id="SSF49384">
    <property type="entry name" value="Carbohydrate-binding domain"/>
    <property type="match status" value="1"/>
</dbReference>
<dbReference type="PROSITE" id="PS00138">
    <property type="entry name" value="SUBTILASE_SER"/>
    <property type="match status" value="1"/>
</dbReference>
<dbReference type="GO" id="GO:0004252">
    <property type="term" value="F:serine-type endopeptidase activity"/>
    <property type="evidence" value="ECO:0007669"/>
    <property type="project" value="InterPro"/>
</dbReference>
<evidence type="ECO:0000313" key="8">
    <source>
        <dbReference type="Proteomes" id="UP000236910"/>
    </source>
</evidence>
<comment type="caution">
    <text evidence="7">The sequence shown here is derived from an EMBL/GenBank/DDBJ whole genome shotgun (WGS) entry which is preliminary data.</text>
</comment>
<evidence type="ECO:0000256" key="4">
    <source>
        <dbReference type="PROSITE-ProRule" id="PRU01240"/>
    </source>
</evidence>
<protein>
    <recommendedName>
        <fullName evidence="9">Dockerin domain-containing protein</fullName>
    </recommendedName>
</protein>
<gene>
    <name evidence="7" type="ORF">C0175_04135</name>
</gene>
<dbReference type="Pfam" id="PF00404">
    <property type="entry name" value="Dockerin_1"/>
    <property type="match status" value="1"/>
</dbReference>
<dbReference type="AlphaFoldDB" id="A0A2J6X644"/>
<feature type="non-terminal residue" evidence="7">
    <location>
        <position position="1"/>
    </location>
</feature>
<evidence type="ECO:0000313" key="7">
    <source>
        <dbReference type="EMBL" id="PMP82149.1"/>
    </source>
</evidence>
<dbReference type="InterPro" id="IPR002105">
    <property type="entry name" value="Dockerin_1_rpt"/>
</dbReference>
<dbReference type="Gene3D" id="1.10.1330.10">
    <property type="entry name" value="Dockerin domain"/>
    <property type="match status" value="1"/>
</dbReference>
<dbReference type="CDD" id="cd02133">
    <property type="entry name" value="PA_C5a_like"/>
    <property type="match status" value="1"/>
</dbReference>
<dbReference type="InterPro" id="IPR008965">
    <property type="entry name" value="CBM2/CBM3_carb-bd_dom_sf"/>
</dbReference>
<reference evidence="7 8" key="1">
    <citation type="submission" date="2018-01" db="EMBL/GenBank/DDBJ databases">
        <title>Metagenomic assembled genomes from two thermal pools in the Uzon Caldera, Kamchatka, Russia.</title>
        <authorList>
            <person name="Wilkins L."/>
            <person name="Ettinger C."/>
        </authorList>
    </citation>
    <scope>NUCLEOTIDE SEQUENCE [LARGE SCALE GENOMIC DNA]</scope>
    <source>
        <strain evidence="7">ARK-10</strain>
    </source>
</reference>
<dbReference type="SUPFAM" id="SSF52025">
    <property type="entry name" value="PA domain"/>
    <property type="match status" value="1"/>
</dbReference>
<dbReference type="SUPFAM" id="SSF52743">
    <property type="entry name" value="Subtilisin-like"/>
    <property type="match status" value="1"/>
</dbReference>
<dbReference type="GO" id="GO:0030246">
    <property type="term" value="F:carbohydrate binding"/>
    <property type="evidence" value="ECO:0007669"/>
    <property type="project" value="InterPro"/>
</dbReference>
<dbReference type="CDD" id="cd14254">
    <property type="entry name" value="Dockerin_II"/>
    <property type="match status" value="1"/>
</dbReference>
<organism evidence="7 8">
    <name type="scientific">Caldisericum exile</name>
    <dbReference type="NCBI Taxonomy" id="693075"/>
    <lineage>
        <taxon>Bacteria</taxon>
        <taxon>Pseudomonadati</taxon>
        <taxon>Caldisericota/Cryosericota group</taxon>
        <taxon>Caldisericota</taxon>
        <taxon>Caldisericia</taxon>
        <taxon>Caldisericales</taxon>
        <taxon>Caldisericaceae</taxon>
        <taxon>Caldisericum</taxon>
    </lineage>
</organism>
<dbReference type="PANTHER" id="PTHR10795">
    <property type="entry name" value="PROPROTEIN CONVERTASE SUBTILISIN/KEXIN"/>
    <property type="match status" value="1"/>
</dbReference>
<dbReference type="Gene3D" id="3.40.50.200">
    <property type="entry name" value="Peptidase S8/S53 domain"/>
    <property type="match status" value="1"/>
</dbReference>
<feature type="domain" description="PA" evidence="6">
    <location>
        <begin position="32"/>
        <end position="111"/>
    </location>
</feature>
<name>A0A2J6X644_9BACT</name>
<keyword evidence="1" id="KW-0645">Protease</keyword>
<evidence type="ECO:0008006" key="9">
    <source>
        <dbReference type="Google" id="ProtNLM"/>
    </source>
</evidence>
<dbReference type="InterPro" id="IPR046450">
    <property type="entry name" value="PA_dom_sf"/>
</dbReference>
<dbReference type="SUPFAM" id="SSF63446">
    <property type="entry name" value="Type I dockerin domain"/>
    <property type="match status" value="1"/>
</dbReference>
<comment type="caution">
    <text evidence="4">Lacks conserved residue(s) required for the propagation of feature annotation.</text>
</comment>
<dbReference type="Pfam" id="PF02225">
    <property type="entry name" value="PA"/>
    <property type="match status" value="1"/>
</dbReference>
<dbReference type="PROSITE" id="PS00018">
    <property type="entry name" value="EF_HAND_1"/>
    <property type="match status" value="1"/>
</dbReference>
<dbReference type="InterPro" id="IPR023828">
    <property type="entry name" value="Peptidase_S8_Ser-AS"/>
</dbReference>
<evidence type="ECO:0000259" key="6">
    <source>
        <dbReference type="Pfam" id="PF02225"/>
    </source>
</evidence>
<evidence type="ECO:0000256" key="2">
    <source>
        <dbReference type="ARBA" id="ARBA00022801"/>
    </source>
</evidence>
<comment type="similarity">
    <text evidence="4">Belongs to the peptidase S8 family.</text>
</comment>
<keyword evidence="3" id="KW-0720">Serine protease</keyword>
<dbReference type="CDD" id="cd08547">
    <property type="entry name" value="Type_II_cohesin"/>
    <property type="match status" value="1"/>
</dbReference>
<dbReference type="InterPro" id="IPR036852">
    <property type="entry name" value="Peptidase_S8/S53_dom_sf"/>
</dbReference>
<dbReference type="Pfam" id="PF00082">
    <property type="entry name" value="Peptidase_S8"/>
    <property type="match status" value="1"/>
</dbReference>
<dbReference type="PROSITE" id="PS51892">
    <property type="entry name" value="SUBTILASE"/>
    <property type="match status" value="1"/>
</dbReference>
<keyword evidence="2" id="KW-0378">Hydrolase</keyword>
<accession>A0A2J6X644</accession>
<dbReference type="InterPro" id="IPR000209">
    <property type="entry name" value="Peptidase_S8/S53_dom"/>
</dbReference>
<dbReference type="GO" id="GO:0004553">
    <property type="term" value="F:hydrolase activity, hydrolyzing O-glycosyl compounds"/>
    <property type="evidence" value="ECO:0007669"/>
    <property type="project" value="InterPro"/>
</dbReference>
<dbReference type="Gene3D" id="2.60.40.680">
    <property type="match status" value="1"/>
</dbReference>
<evidence type="ECO:0000259" key="5">
    <source>
        <dbReference type="Pfam" id="PF00082"/>
    </source>
</evidence>
<dbReference type="EMBL" id="PNIX01000245">
    <property type="protein sequence ID" value="PMP82149.1"/>
    <property type="molecule type" value="Genomic_DNA"/>
</dbReference>
<dbReference type="InterPro" id="IPR036439">
    <property type="entry name" value="Dockerin_dom_sf"/>
</dbReference>
<dbReference type="InterPro" id="IPR003137">
    <property type="entry name" value="PA_domain"/>
</dbReference>
<dbReference type="Gene3D" id="3.50.30.30">
    <property type="match status" value="1"/>
</dbReference>
<evidence type="ECO:0000256" key="1">
    <source>
        <dbReference type="ARBA" id="ARBA00022670"/>
    </source>
</evidence>
<dbReference type="Proteomes" id="UP000236910">
    <property type="component" value="Unassembled WGS sequence"/>
</dbReference>
<dbReference type="GO" id="GO:0000272">
    <property type="term" value="P:polysaccharide catabolic process"/>
    <property type="evidence" value="ECO:0007669"/>
    <property type="project" value="InterPro"/>
</dbReference>
<dbReference type="GO" id="GO:0006508">
    <property type="term" value="P:proteolysis"/>
    <property type="evidence" value="ECO:0007669"/>
    <property type="project" value="UniProtKB-KW"/>
</dbReference>
<proteinExistence type="inferred from homology"/>
<dbReference type="InterPro" id="IPR018247">
    <property type="entry name" value="EF_Hand_1_Ca_BS"/>
</dbReference>
<evidence type="ECO:0000256" key="3">
    <source>
        <dbReference type="ARBA" id="ARBA00022825"/>
    </source>
</evidence>
<sequence>TGIINSYGRKIIAQYPNESPDFIEGDYQIVYCGLGRKEDFANIDVKGRIALIERGQIYFGDKDLNAKDAGAVGVIVYNNVSGMPKITLVSQSNPSRNDFIPFLFVSFTDGQFLKEHIDERISINNVYGLGLIAEFSSQGPTSDFYLKPDLVAPGVNISSTYLNNSYAEMSGTSMASPVVAGSVALIKQAKPNLQSQEIKYLLMNTADILYNPSSSKPFSPTLQGSGRVNVYNAVNANAVVYPSSLIFGNGIRSNVFSLTIKNFGNTTKTFSTSIINASNDSISINLPSSITVSGNSSVTFNVTLSASSDVIDSYGFIFFDSGFEKLHIPYVYLKDNKPRDPIYNVNISSNNLSPQTSSKISFSVGVGSVGSSESYKFRESVAEEVKISILDSKGNIIKDILDIAPIYVGDYSVTFGPFDPVSSSYILENGIYYYKISYIEANDDENSKQALPTLEKFVKSGYFWVSGFGSLGKISLDLPNGIAPLMNIGDVLPINLDISGVKPFKSLSFEIHFDTTKLSLINLIPVNELILVSSNQQKNAVNIQITSENYISDTTLKLTFKALENGEGFINVYRPTSDSLESYYTKGINFKISEYSKFADLNGDKKVDSQDLAIFKSTFGLTKDNAKFNPRCDLNFDGIIDEKDFYIFAKHFGELYP</sequence>
<dbReference type="InterPro" id="IPR045051">
    <property type="entry name" value="SBT"/>
</dbReference>
<feature type="domain" description="Peptidase S8/S53" evidence="5">
    <location>
        <begin position="121"/>
        <end position="212"/>
    </location>
</feature>